<organism evidence="1 2">
    <name type="scientific">Liparis tanakae</name>
    <name type="common">Tanaka's snailfish</name>
    <dbReference type="NCBI Taxonomy" id="230148"/>
    <lineage>
        <taxon>Eukaryota</taxon>
        <taxon>Metazoa</taxon>
        <taxon>Chordata</taxon>
        <taxon>Craniata</taxon>
        <taxon>Vertebrata</taxon>
        <taxon>Euteleostomi</taxon>
        <taxon>Actinopterygii</taxon>
        <taxon>Neopterygii</taxon>
        <taxon>Teleostei</taxon>
        <taxon>Neoteleostei</taxon>
        <taxon>Acanthomorphata</taxon>
        <taxon>Eupercaria</taxon>
        <taxon>Perciformes</taxon>
        <taxon>Cottioidei</taxon>
        <taxon>Cottales</taxon>
        <taxon>Liparidae</taxon>
        <taxon>Liparis</taxon>
    </lineage>
</organism>
<keyword evidence="2" id="KW-1185">Reference proteome</keyword>
<dbReference type="AlphaFoldDB" id="A0A4Z2GAI9"/>
<proteinExistence type="predicted"/>
<comment type="caution">
    <text evidence="1">The sequence shown here is derived from an EMBL/GenBank/DDBJ whole genome shotgun (WGS) entry which is preliminary data.</text>
</comment>
<gene>
    <name evidence="1" type="ORF">EYF80_040200</name>
</gene>
<dbReference type="Proteomes" id="UP000314294">
    <property type="component" value="Unassembled WGS sequence"/>
</dbReference>
<name>A0A4Z2GAI9_9TELE</name>
<accession>A0A4Z2GAI9</accession>
<dbReference type="EMBL" id="SRLO01000649">
    <property type="protein sequence ID" value="TNN49582.1"/>
    <property type="molecule type" value="Genomic_DNA"/>
</dbReference>
<sequence>MLGSGPRDISCRARAQVRNTNTIGDQSRDSWAAEGARRQCTVLNLQERTGGASEVYGIDFPECSAVLQVGVEEVCVRQRDLQQRFDDVADGAVVRESDLLGRADEITQTETKGRVSADKACLHITGSHFETYYLSNILSDPPEAWMWSQKLPTKDGGRLTDPLDGMIQTGPAQVDILAVVVGGEQPQQAGQDDVVIIIHVAEPPTTHTLDLSDRHTAILVPSDLLTHFF</sequence>
<reference evidence="1 2" key="1">
    <citation type="submission" date="2019-03" db="EMBL/GenBank/DDBJ databases">
        <title>First draft genome of Liparis tanakae, snailfish: a comprehensive survey of snailfish specific genes.</title>
        <authorList>
            <person name="Kim W."/>
            <person name="Song I."/>
            <person name="Jeong J.-H."/>
            <person name="Kim D."/>
            <person name="Kim S."/>
            <person name="Ryu S."/>
            <person name="Song J.Y."/>
            <person name="Lee S.K."/>
        </authorList>
    </citation>
    <scope>NUCLEOTIDE SEQUENCE [LARGE SCALE GENOMIC DNA]</scope>
    <source>
        <tissue evidence="1">Muscle</tissue>
    </source>
</reference>
<protein>
    <submittedName>
        <fullName evidence="1">Uncharacterized protein</fullName>
    </submittedName>
</protein>
<evidence type="ECO:0000313" key="1">
    <source>
        <dbReference type="EMBL" id="TNN49582.1"/>
    </source>
</evidence>
<evidence type="ECO:0000313" key="2">
    <source>
        <dbReference type="Proteomes" id="UP000314294"/>
    </source>
</evidence>